<dbReference type="RefSeq" id="WP_140354933.1">
    <property type="nucleotide sequence ID" value="NZ_JAHQCR010000075.1"/>
</dbReference>
<evidence type="ECO:0000313" key="1">
    <source>
        <dbReference type="EMBL" id="MBU9723381.1"/>
    </source>
</evidence>
<reference evidence="1 2" key="1">
    <citation type="submission" date="2021-06" db="EMBL/GenBank/DDBJ databases">
        <title>Bacillus sp. RD4P76, an endophyte from a halophyte.</title>
        <authorList>
            <person name="Sun J.-Q."/>
        </authorList>
    </citation>
    <scope>NUCLEOTIDE SEQUENCE [LARGE SCALE GENOMIC DNA]</scope>
    <source>
        <strain evidence="1 2">JCM 17098</strain>
    </source>
</reference>
<comment type="caution">
    <text evidence="1">The sequence shown here is derived from an EMBL/GenBank/DDBJ whole genome shotgun (WGS) entry which is preliminary data.</text>
</comment>
<proteinExistence type="predicted"/>
<protein>
    <submittedName>
        <fullName evidence="1">Uncharacterized protein</fullName>
    </submittedName>
</protein>
<dbReference type="EMBL" id="JAHQCR010000075">
    <property type="protein sequence ID" value="MBU9723381.1"/>
    <property type="molecule type" value="Genomic_DNA"/>
</dbReference>
<accession>A0ABS6JXR9</accession>
<gene>
    <name evidence="1" type="ORF">KS407_18340</name>
</gene>
<evidence type="ECO:0000313" key="2">
    <source>
        <dbReference type="Proteomes" id="UP000790580"/>
    </source>
</evidence>
<name>A0ABS6JXR9_9BACI</name>
<keyword evidence="2" id="KW-1185">Reference proteome</keyword>
<sequence length="74" mass="8613">MKNPWVPAWWSAAFPGMGHIMLGSYVKGFILFTWEFVINVTEVVLIVECEDEIDEKIEEILWTNHALGVSRVYR</sequence>
<organism evidence="1 2">
    <name type="scientific">Evansella alkalicola</name>
    <dbReference type="NCBI Taxonomy" id="745819"/>
    <lineage>
        <taxon>Bacteria</taxon>
        <taxon>Bacillati</taxon>
        <taxon>Bacillota</taxon>
        <taxon>Bacilli</taxon>
        <taxon>Bacillales</taxon>
        <taxon>Bacillaceae</taxon>
        <taxon>Evansella</taxon>
    </lineage>
</organism>
<dbReference type="Proteomes" id="UP000790580">
    <property type="component" value="Unassembled WGS sequence"/>
</dbReference>